<organism evidence="2 3">
    <name type="scientific">Cyphellophora europaea (strain CBS 101466)</name>
    <name type="common">Phialophora europaea</name>
    <dbReference type="NCBI Taxonomy" id="1220924"/>
    <lineage>
        <taxon>Eukaryota</taxon>
        <taxon>Fungi</taxon>
        <taxon>Dikarya</taxon>
        <taxon>Ascomycota</taxon>
        <taxon>Pezizomycotina</taxon>
        <taxon>Eurotiomycetes</taxon>
        <taxon>Chaetothyriomycetidae</taxon>
        <taxon>Chaetothyriales</taxon>
        <taxon>Cyphellophoraceae</taxon>
        <taxon>Cyphellophora</taxon>
    </lineage>
</organism>
<dbReference type="VEuPathDB" id="FungiDB:HMPREF1541_01732"/>
<feature type="region of interest" description="Disordered" evidence="1">
    <location>
        <begin position="414"/>
        <end position="439"/>
    </location>
</feature>
<reference evidence="2 3" key="1">
    <citation type="submission" date="2013-03" db="EMBL/GenBank/DDBJ databases">
        <title>The Genome Sequence of Phialophora europaea CBS 101466.</title>
        <authorList>
            <consortium name="The Broad Institute Genomics Platform"/>
            <person name="Cuomo C."/>
            <person name="de Hoog S."/>
            <person name="Gorbushina A."/>
            <person name="Walker B."/>
            <person name="Young S.K."/>
            <person name="Zeng Q."/>
            <person name="Gargeya S."/>
            <person name="Fitzgerald M."/>
            <person name="Haas B."/>
            <person name="Abouelleil A."/>
            <person name="Allen A.W."/>
            <person name="Alvarado L."/>
            <person name="Arachchi H.M."/>
            <person name="Berlin A.M."/>
            <person name="Chapman S.B."/>
            <person name="Gainer-Dewar J."/>
            <person name="Goldberg J."/>
            <person name="Griggs A."/>
            <person name="Gujja S."/>
            <person name="Hansen M."/>
            <person name="Howarth C."/>
            <person name="Imamovic A."/>
            <person name="Ireland A."/>
            <person name="Larimer J."/>
            <person name="McCowan C."/>
            <person name="Murphy C."/>
            <person name="Pearson M."/>
            <person name="Poon T.W."/>
            <person name="Priest M."/>
            <person name="Roberts A."/>
            <person name="Saif S."/>
            <person name="Shea T."/>
            <person name="Sisk P."/>
            <person name="Sykes S."/>
            <person name="Wortman J."/>
            <person name="Nusbaum C."/>
            <person name="Birren B."/>
        </authorList>
    </citation>
    <scope>NUCLEOTIDE SEQUENCE [LARGE SCALE GENOMIC DNA]</scope>
    <source>
        <strain evidence="2 3">CBS 101466</strain>
    </source>
</reference>
<evidence type="ECO:0000256" key="1">
    <source>
        <dbReference type="SAM" id="MobiDB-lite"/>
    </source>
</evidence>
<dbReference type="Proteomes" id="UP000030752">
    <property type="component" value="Unassembled WGS sequence"/>
</dbReference>
<dbReference type="AlphaFoldDB" id="W2S1W8"/>
<dbReference type="GeneID" id="19969071"/>
<sequence length="439" mass="48697">MLTKIDIAPGLDVRLGSLDPFTSLGYTIDADTANLLHYFHTTWAQTAFQSATNGNDVQRVRQSEASQVIQQVMGDKLVAPAFLAAIGMRVTALHSTVSTAERHAASALCQLRSSLDRESASNEQLLLSILFLAAYETYCFNLEGTRTHLRALRRLNAQRHLTGYLKALCRNVDLFSASSLLKPPIFPIPTTIPTPVPEHLTVGHGFLNYSDVLGLGMNSILRSIISCGNVAEEFKLRQGAEEHMRFDLLQIVAWSESLTYQLLEQMPGTPVKECCIIALLMWLSYLPAAMMGSKDGSSLAPSKSFLKMIPGRGTGLVNRLKASTLDSYLHLWILAVGIVCAVDQDDTRYCAVEFVQLAYRLDVSDVRHCFRQFLWLDNFDLIDYDVMMQLLDHETSQQALQTAVSWAAKTKGQSSRSVEEKQSSVRVTNRPSNGYRLGG</sequence>
<evidence type="ECO:0000313" key="3">
    <source>
        <dbReference type="Proteomes" id="UP000030752"/>
    </source>
</evidence>
<accession>W2S1W8</accession>
<dbReference type="EMBL" id="KB822718">
    <property type="protein sequence ID" value="ETN42575.1"/>
    <property type="molecule type" value="Genomic_DNA"/>
</dbReference>
<gene>
    <name evidence="2" type="ORF">HMPREF1541_01732</name>
</gene>
<dbReference type="RefSeq" id="XP_008714311.1">
    <property type="nucleotide sequence ID" value="XM_008716089.1"/>
</dbReference>
<evidence type="ECO:0008006" key="4">
    <source>
        <dbReference type="Google" id="ProtNLM"/>
    </source>
</evidence>
<name>W2S1W8_CYPE1</name>
<evidence type="ECO:0000313" key="2">
    <source>
        <dbReference type="EMBL" id="ETN42575.1"/>
    </source>
</evidence>
<proteinExistence type="predicted"/>
<dbReference type="OrthoDB" id="4161203at2759"/>
<protein>
    <recommendedName>
        <fullName evidence="4">Transcription factor domain-containing protein</fullName>
    </recommendedName>
</protein>
<dbReference type="HOGENOM" id="CLU_624058_0_0_1"/>
<keyword evidence="3" id="KW-1185">Reference proteome</keyword>
<dbReference type="InParanoid" id="W2S1W8"/>